<gene>
    <name evidence="1" type="ORF">PGTUg99_033264</name>
</gene>
<accession>A0A5B0Q957</accession>
<organism evidence="1 2">
    <name type="scientific">Puccinia graminis f. sp. tritici</name>
    <dbReference type="NCBI Taxonomy" id="56615"/>
    <lineage>
        <taxon>Eukaryota</taxon>
        <taxon>Fungi</taxon>
        <taxon>Dikarya</taxon>
        <taxon>Basidiomycota</taxon>
        <taxon>Pucciniomycotina</taxon>
        <taxon>Pucciniomycetes</taxon>
        <taxon>Pucciniales</taxon>
        <taxon>Pucciniaceae</taxon>
        <taxon>Puccinia</taxon>
    </lineage>
</organism>
<name>A0A5B0Q957_PUCGR</name>
<evidence type="ECO:0000313" key="2">
    <source>
        <dbReference type="Proteomes" id="UP000325313"/>
    </source>
</evidence>
<protein>
    <submittedName>
        <fullName evidence="1">Uncharacterized protein</fullName>
    </submittedName>
</protein>
<dbReference type="EMBL" id="VDEP01000304">
    <property type="protein sequence ID" value="KAA1109731.1"/>
    <property type="molecule type" value="Genomic_DNA"/>
</dbReference>
<dbReference type="AlphaFoldDB" id="A0A5B0Q957"/>
<dbReference type="Proteomes" id="UP000325313">
    <property type="component" value="Unassembled WGS sequence"/>
</dbReference>
<reference evidence="1 2" key="1">
    <citation type="submission" date="2019-05" db="EMBL/GenBank/DDBJ databases">
        <title>Emergence of the Ug99 lineage of the wheat stem rust pathogen through somatic hybridization.</title>
        <authorList>
            <person name="Li F."/>
            <person name="Upadhyaya N.M."/>
            <person name="Sperschneider J."/>
            <person name="Matny O."/>
            <person name="Nguyen-Phuc H."/>
            <person name="Mago R."/>
            <person name="Raley C."/>
            <person name="Miller M.E."/>
            <person name="Silverstein K.A.T."/>
            <person name="Henningsen E."/>
            <person name="Hirsch C.D."/>
            <person name="Visser B."/>
            <person name="Pretorius Z.A."/>
            <person name="Steffenson B.J."/>
            <person name="Schwessinger B."/>
            <person name="Dodds P.N."/>
            <person name="Figueroa M."/>
        </authorList>
    </citation>
    <scope>NUCLEOTIDE SEQUENCE [LARGE SCALE GENOMIC DNA]</scope>
    <source>
        <strain evidence="1 2">Ug99</strain>
    </source>
</reference>
<proteinExistence type="predicted"/>
<comment type="caution">
    <text evidence="1">The sequence shown here is derived from an EMBL/GenBank/DDBJ whole genome shotgun (WGS) entry which is preliminary data.</text>
</comment>
<sequence length="90" mass="9980">MGDLNSFGLGVILVGILDWFDYPSPPLSIVSRLAPRRVLRIELEFSSTSMKTAAIECASPSSTVDKPKDPLVQLFDLDSWISDDPQPIRF</sequence>
<evidence type="ECO:0000313" key="1">
    <source>
        <dbReference type="EMBL" id="KAA1109731.1"/>
    </source>
</evidence>